<evidence type="ECO:0000256" key="3">
    <source>
        <dbReference type="ARBA" id="ARBA00023163"/>
    </source>
</evidence>
<evidence type="ECO:0000259" key="5">
    <source>
        <dbReference type="PROSITE" id="PS50987"/>
    </source>
</evidence>
<feature type="region of interest" description="Disordered" evidence="4">
    <location>
        <begin position="108"/>
        <end position="187"/>
    </location>
</feature>
<name>A0A1H5UMT1_9EURY</name>
<dbReference type="InterPro" id="IPR011991">
    <property type="entry name" value="ArsR-like_HTH"/>
</dbReference>
<dbReference type="PANTHER" id="PTHR33154:SF33">
    <property type="entry name" value="TRANSCRIPTIONAL REPRESSOR SDPR"/>
    <property type="match status" value="1"/>
</dbReference>
<keyword evidence="8" id="KW-1185">Reference proteome</keyword>
<dbReference type="EMBL" id="CP031311">
    <property type="protein sequence ID" value="QCC46983.1"/>
    <property type="molecule type" value="Genomic_DNA"/>
</dbReference>
<evidence type="ECO:0000256" key="1">
    <source>
        <dbReference type="ARBA" id="ARBA00023015"/>
    </source>
</evidence>
<evidence type="ECO:0000256" key="4">
    <source>
        <dbReference type="SAM" id="MobiDB-lite"/>
    </source>
</evidence>
<dbReference type="Proteomes" id="UP000296733">
    <property type="component" value="Chromosome"/>
</dbReference>
<evidence type="ECO:0000313" key="6">
    <source>
        <dbReference type="EMBL" id="QCC46983.1"/>
    </source>
</evidence>
<dbReference type="EMBL" id="FNVN01000001">
    <property type="protein sequence ID" value="SEF76383.1"/>
    <property type="molecule type" value="Genomic_DNA"/>
</dbReference>
<reference evidence="6 9" key="2">
    <citation type="journal article" date="2019" name="Nat. Commun.">
        <title>A new type of DNA phosphorothioation-based antiviral system in archaea.</title>
        <authorList>
            <person name="Xiong L."/>
            <person name="Liu S."/>
            <person name="Chen S."/>
            <person name="Xiao Y."/>
            <person name="Zhu B."/>
            <person name="Gao Y."/>
            <person name="Zhang Y."/>
            <person name="Chen B."/>
            <person name="Luo J."/>
            <person name="Deng Z."/>
            <person name="Chen X."/>
            <person name="Wang L."/>
            <person name="Chen S."/>
        </authorList>
    </citation>
    <scope>NUCLEOTIDE SEQUENCE [LARGE SCALE GENOMIC DNA]</scope>
    <source>
        <strain evidence="6 9">CGMCC 1.10331</strain>
    </source>
</reference>
<reference evidence="7 8" key="1">
    <citation type="submission" date="2016-10" db="EMBL/GenBank/DDBJ databases">
        <authorList>
            <person name="de Groot N.N."/>
        </authorList>
    </citation>
    <scope>NUCLEOTIDE SEQUENCE [LARGE SCALE GENOMIC DNA]</scope>
    <source>
        <strain evidence="7 8">CGMCC 1.10331</strain>
    </source>
</reference>
<dbReference type="FunFam" id="1.10.10.10:FF:000591">
    <property type="entry name" value="Archaeal heat shock regulator, ArsR family"/>
    <property type="match status" value="1"/>
</dbReference>
<feature type="compositionally biased region" description="Basic and acidic residues" evidence="4">
    <location>
        <begin position="150"/>
        <end position="159"/>
    </location>
</feature>
<keyword evidence="3" id="KW-0804">Transcription</keyword>
<protein>
    <submittedName>
        <fullName evidence="6">ArsR family transcriptional regulator</fullName>
    </submittedName>
    <submittedName>
        <fullName evidence="7">Transcriptional regulator, ArsR family</fullName>
    </submittedName>
</protein>
<dbReference type="Proteomes" id="UP000236740">
    <property type="component" value="Unassembled WGS sequence"/>
</dbReference>
<evidence type="ECO:0000313" key="8">
    <source>
        <dbReference type="Proteomes" id="UP000236740"/>
    </source>
</evidence>
<keyword evidence="2" id="KW-0238">DNA-binding</keyword>
<accession>A0A1H5UMT1</accession>
<evidence type="ECO:0000256" key="2">
    <source>
        <dbReference type="ARBA" id="ARBA00023125"/>
    </source>
</evidence>
<evidence type="ECO:0000313" key="9">
    <source>
        <dbReference type="Proteomes" id="UP000296733"/>
    </source>
</evidence>
<dbReference type="SUPFAM" id="SSF46785">
    <property type="entry name" value="Winged helix' DNA-binding domain"/>
    <property type="match status" value="1"/>
</dbReference>
<evidence type="ECO:0000313" key="7">
    <source>
        <dbReference type="EMBL" id="SEF76383.1"/>
    </source>
</evidence>
<organism evidence="7 8">
    <name type="scientific">Halobellus limi</name>
    <dbReference type="NCBI Taxonomy" id="699433"/>
    <lineage>
        <taxon>Archaea</taxon>
        <taxon>Methanobacteriati</taxon>
        <taxon>Methanobacteriota</taxon>
        <taxon>Stenosarchaea group</taxon>
        <taxon>Halobacteria</taxon>
        <taxon>Halobacteriales</taxon>
        <taxon>Haloferacaceae</taxon>
        <taxon>Halobellus</taxon>
    </lineage>
</organism>
<dbReference type="InterPro" id="IPR036390">
    <property type="entry name" value="WH_DNA-bd_sf"/>
</dbReference>
<gene>
    <name evidence="6" type="ORF">DV707_04470</name>
    <name evidence="7" type="ORF">SAMN04488133_0658</name>
</gene>
<dbReference type="GO" id="GO:0003677">
    <property type="term" value="F:DNA binding"/>
    <property type="evidence" value="ECO:0007669"/>
    <property type="project" value="UniProtKB-KW"/>
</dbReference>
<keyword evidence="1" id="KW-0805">Transcription regulation</keyword>
<dbReference type="OrthoDB" id="9623at2157"/>
<feature type="domain" description="HTH arsR-type" evidence="5">
    <location>
        <begin position="1"/>
        <end position="89"/>
    </location>
</feature>
<dbReference type="InterPro" id="IPR056346">
    <property type="entry name" value="HTH_Cmi2_C"/>
</dbReference>
<dbReference type="PROSITE" id="PS50987">
    <property type="entry name" value="HTH_ARSR_2"/>
    <property type="match status" value="1"/>
</dbReference>
<dbReference type="SMART" id="SM00418">
    <property type="entry name" value="HTH_ARSR"/>
    <property type="match status" value="1"/>
</dbReference>
<dbReference type="PANTHER" id="PTHR33154">
    <property type="entry name" value="TRANSCRIPTIONAL REGULATOR, ARSR FAMILY"/>
    <property type="match status" value="1"/>
</dbReference>
<dbReference type="AlphaFoldDB" id="A0A1H5UMT1"/>
<dbReference type="CDD" id="cd00090">
    <property type="entry name" value="HTH_ARSR"/>
    <property type="match status" value="1"/>
</dbReference>
<feature type="compositionally biased region" description="Acidic residues" evidence="4">
    <location>
        <begin position="177"/>
        <end position="187"/>
    </location>
</feature>
<dbReference type="Pfam" id="PF01022">
    <property type="entry name" value="HTH_5"/>
    <property type="match status" value="1"/>
</dbReference>
<proteinExistence type="predicted"/>
<dbReference type="Pfam" id="PF24270">
    <property type="entry name" value="HTH_Cmi2_C"/>
    <property type="match status" value="1"/>
</dbReference>
<dbReference type="GO" id="GO:0003700">
    <property type="term" value="F:DNA-binding transcription factor activity"/>
    <property type="evidence" value="ECO:0007669"/>
    <property type="project" value="InterPro"/>
</dbReference>
<dbReference type="InterPro" id="IPR051081">
    <property type="entry name" value="HTH_MetalResp_TranReg"/>
</dbReference>
<dbReference type="KEGG" id="hlm:DV707_04470"/>
<feature type="compositionally biased region" description="Basic and acidic residues" evidence="4">
    <location>
        <begin position="117"/>
        <end position="134"/>
    </location>
</feature>
<dbReference type="Gene3D" id="1.10.10.10">
    <property type="entry name" value="Winged helix-like DNA-binding domain superfamily/Winged helix DNA-binding domain"/>
    <property type="match status" value="1"/>
</dbReference>
<dbReference type="InterPro" id="IPR036388">
    <property type="entry name" value="WH-like_DNA-bd_sf"/>
</dbReference>
<dbReference type="InterPro" id="IPR001845">
    <property type="entry name" value="HTH_ArsR_DNA-bd_dom"/>
</dbReference>
<sequence>MDSAVLLDLLGNENRRRILRLLSHKPCYVTEISEYLGVSPKAVIDHLRRLEEAGLVESRTDDQRRKYFHIARNLRLEVSVSPYRFGAKSAYPASRSLDMRGRCQHISLDIPGSNGRARVDDLDAEDRDGKRGDVEGDGSDGGDESQGARGRIDPCRNAETDGQAGDSDTADSNVDAPDTDDPAVDDPDDVAELARQYAYLEDVESELSLAQRWVHGRVTDVLDSLSERVGAEADSRFYAELLATIAHEPKSAREVARELNANPERVETALDRLSDQELVEYDGSGWRIV</sequence>